<dbReference type="GO" id="GO:0140359">
    <property type="term" value="F:ABC-type transporter activity"/>
    <property type="evidence" value="ECO:0007669"/>
    <property type="project" value="InterPro"/>
</dbReference>
<keyword evidence="8" id="KW-0472">Membrane</keyword>
<evidence type="ECO:0000256" key="6">
    <source>
        <dbReference type="ARBA" id="ARBA00022840"/>
    </source>
</evidence>
<gene>
    <name evidence="12" type="primary">modC</name>
    <name evidence="12" type="ORF">IEN85_20300</name>
</gene>
<keyword evidence="4" id="KW-0997">Cell inner membrane</keyword>
<dbReference type="Pfam" id="PF03459">
    <property type="entry name" value="TOBE"/>
    <property type="match status" value="1"/>
</dbReference>
<dbReference type="GO" id="GO:0005524">
    <property type="term" value="F:ATP binding"/>
    <property type="evidence" value="ECO:0007669"/>
    <property type="project" value="UniProtKB-KW"/>
</dbReference>
<dbReference type="Pfam" id="PF00005">
    <property type="entry name" value="ABC_tran"/>
    <property type="match status" value="1"/>
</dbReference>
<dbReference type="PROSITE" id="PS00211">
    <property type="entry name" value="ABC_TRANSPORTER_1"/>
    <property type="match status" value="1"/>
</dbReference>
<keyword evidence="1" id="KW-0813">Transport</keyword>
<evidence type="ECO:0000259" key="10">
    <source>
        <dbReference type="PROSITE" id="PS50893"/>
    </source>
</evidence>
<accession>A0A927FBL2</accession>
<dbReference type="SUPFAM" id="SSF50331">
    <property type="entry name" value="MOP-like"/>
    <property type="match status" value="1"/>
</dbReference>
<dbReference type="GO" id="GO:0016887">
    <property type="term" value="F:ATP hydrolysis activity"/>
    <property type="evidence" value="ECO:0007669"/>
    <property type="project" value="InterPro"/>
</dbReference>
<evidence type="ECO:0000256" key="8">
    <source>
        <dbReference type="ARBA" id="ARBA00023136"/>
    </source>
</evidence>
<dbReference type="PANTHER" id="PTHR43514">
    <property type="entry name" value="ABC TRANSPORTER I FAMILY MEMBER 10"/>
    <property type="match status" value="1"/>
</dbReference>
<dbReference type="Proteomes" id="UP000622317">
    <property type="component" value="Unassembled WGS sequence"/>
</dbReference>
<evidence type="ECO:0000313" key="12">
    <source>
        <dbReference type="EMBL" id="MBD5781854.1"/>
    </source>
</evidence>
<sequence>MKISFDLQLRKGDFYLAAKADLPADSVTAIVGHSGAGKSTLLRCLAGLEKTALGSIQVGEEAWLKEGHSLAPHFRRIGYVFQHAALFHHLSVAQNLNYARKRSLDGELFPLEEIAQVTRIQHLLERNPQSLSGGERQRVAIARAIASNPQILFLDEPLSAVDETARSQLLDELERIFRSFQIPALYVTHNLVEAARLSSHALRLENGRITSNAVTRQVLTPTQIADGSDPFSIVEIRSRRDLPEEGLAELDTAIGPLLVSAANLPRELPKCILIRGRDVGLSLSLLPETSILNQISATVRSVHEHSASQVLVQLSCQGGTLYALVTRRSAQRLLLAPQRPVYALVKSVTLQAEA</sequence>
<keyword evidence="2" id="KW-1003">Cell membrane</keyword>
<keyword evidence="3 9" id="KW-0500">Molybdenum</keyword>
<keyword evidence="6 12" id="KW-0067">ATP-binding</keyword>
<dbReference type="InterPro" id="IPR008995">
    <property type="entry name" value="Mo/tungstate-bd_C_term_dom"/>
</dbReference>
<organism evidence="12 13">
    <name type="scientific">Pelagicoccus enzymogenes</name>
    <dbReference type="NCBI Taxonomy" id="2773457"/>
    <lineage>
        <taxon>Bacteria</taxon>
        <taxon>Pseudomonadati</taxon>
        <taxon>Verrucomicrobiota</taxon>
        <taxon>Opitutia</taxon>
        <taxon>Puniceicoccales</taxon>
        <taxon>Pelagicoccaceae</taxon>
        <taxon>Pelagicoccus</taxon>
    </lineage>
</organism>
<keyword evidence="7" id="KW-1278">Translocase</keyword>
<dbReference type="InterPro" id="IPR027417">
    <property type="entry name" value="P-loop_NTPase"/>
</dbReference>
<dbReference type="InterPro" id="IPR011868">
    <property type="entry name" value="ModC_ABC_ATP-bd"/>
</dbReference>
<dbReference type="InterPro" id="IPR004606">
    <property type="entry name" value="Mop_domain"/>
</dbReference>
<dbReference type="InterPro" id="IPR003593">
    <property type="entry name" value="AAA+_ATPase"/>
</dbReference>
<dbReference type="PANTHER" id="PTHR43514:SF4">
    <property type="entry name" value="ABC TRANSPORTER I FAMILY MEMBER 10"/>
    <property type="match status" value="1"/>
</dbReference>
<dbReference type="GO" id="GO:0016020">
    <property type="term" value="C:membrane"/>
    <property type="evidence" value="ECO:0007669"/>
    <property type="project" value="InterPro"/>
</dbReference>
<dbReference type="InterPro" id="IPR003439">
    <property type="entry name" value="ABC_transporter-like_ATP-bd"/>
</dbReference>
<evidence type="ECO:0000256" key="4">
    <source>
        <dbReference type="ARBA" id="ARBA00022519"/>
    </source>
</evidence>
<feature type="domain" description="Mop" evidence="11">
    <location>
        <begin position="288"/>
        <end position="354"/>
    </location>
</feature>
<evidence type="ECO:0000259" key="11">
    <source>
        <dbReference type="PROSITE" id="PS51866"/>
    </source>
</evidence>
<evidence type="ECO:0000256" key="3">
    <source>
        <dbReference type="ARBA" id="ARBA00022505"/>
    </source>
</evidence>
<dbReference type="AlphaFoldDB" id="A0A927FBL2"/>
<dbReference type="RefSeq" id="WP_191618932.1">
    <property type="nucleotide sequence ID" value="NZ_JACYFG010000051.1"/>
</dbReference>
<dbReference type="PROSITE" id="PS51866">
    <property type="entry name" value="MOP"/>
    <property type="match status" value="1"/>
</dbReference>
<comment type="caution">
    <text evidence="12">The sequence shown here is derived from an EMBL/GenBank/DDBJ whole genome shotgun (WGS) entry which is preliminary data.</text>
</comment>
<keyword evidence="5" id="KW-0547">Nucleotide-binding</keyword>
<dbReference type="NCBIfam" id="TIGR02142">
    <property type="entry name" value="modC_ABC"/>
    <property type="match status" value="1"/>
</dbReference>
<dbReference type="PROSITE" id="PS50893">
    <property type="entry name" value="ABC_TRANSPORTER_2"/>
    <property type="match status" value="1"/>
</dbReference>
<dbReference type="Gene3D" id="3.40.50.300">
    <property type="entry name" value="P-loop containing nucleotide triphosphate hydrolases"/>
    <property type="match status" value="1"/>
</dbReference>
<evidence type="ECO:0000256" key="5">
    <source>
        <dbReference type="ARBA" id="ARBA00022741"/>
    </source>
</evidence>
<dbReference type="EMBL" id="JACYFG010000051">
    <property type="protein sequence ID" value="MBD5781854.1"/>
    <property type="molecule type" value="Genomic_DNA"/>
</dbReference>
<dbReference type="SUPFAM" id="SSF52540">
    <property type="entry name" value="P-loop containing nucleoside triphosphate hydrolases"/>
    <property type="match status" value="1"/>
</dbReference>
<dbReference type="GO" id="GO:0015098">
    <property type="term" value="F:molybdate ion transmembrane transporter activity"/>
    <property type="evidence" value="ECO:0007669"/>
    <property type="project" value="InterPro"/>
</dbReference>
<dbReference type="Gene3D" id="2.40.50.100">
    <property type="match status" value="1"/>
</dbReference>
<reference evidence="12" key="1">
    <citation type="submission" date="2020-09" db="EMBL/GenBank/DDBJ databases">
        <title>Pelagicoccus enzymogenes sp. nov. with an EPS production, isolated from marine sediment.</title>
        <authorList>
            <person name="Feng X."/>
        </authorList>
    </citation>
    <scope>NUCLEOTIDE SEQUENCE</scope>
    <source>
        <strain evidence="12">NFK12</strain>
    </source>
</reference>
<dbReference type="InterPro" id="IPR050334">
    <property type="entry name" value="Molybdenum_import_ModC"/>
</dbReference>
<name>A0A927FBL2_9BACT</name>
<evidence type="ECO:0000256" key="1">
    <source>
        <dbReference type="ARBA" id="ARBA00022448"/>
    </source>
</evidence>
<dbReference type="SMART" id="SM00382">
    <property type="entry name" value="AAA"/>
    <property type="match status" value="1"/>
</dbReference>
<keyword evidence="13" id="KW-1185">Reference proteome</keyword>
<feature type="domain" description="ABC transporter" evidence="10">
    <location>
        <begin position="2"/>
        <end position="231"/>
    </location>
</feature>
<evidence type="ECO:0000256" key="9">
    <source>
        <dbReference type="PROSITE-ProRule" id="PRU01213"/>
    </source>
</evidence>
<evidence type="ECO:0000313" key="13">
    <source>
        <dbReference type="Proteomes" id="UP000622317"/>
    </source>
</evidence>
<dbReference type="InterPro" id="IPR005116">
    <property type="entry name" value="Transp-assoc_OB_typ1"/>
</dbReference>
<dbReference type="InterPro" id="IPR017871">
    <property type="entry name" value="ABC_transporter-like_CS"/>
</dbReference>
<evidence type="ECO:0000256" key="7">
    <source>
        <dbReference type="ARBA" id="ARBA00022967"/>
    </source>
</evidence>
<proteinExistence type="predicted"/>
<protein>
    <submittedName>
        <fullName evidence="12">Molybdenum ABC transporter ATP-binding protein</fullName>
    </submittedName>
</protein>
<evidence type="ECO:0000256" key="2">
    <source>
        <dbReference type="ARBA" id="ARBA00022475"/>
    </source>
</evidence>